<comment type="caution">
    <text evidence="1">The sequence shown here is derived from an EMBL/GenBank/DDBJ whole genome shotgun (WGS) entry which is preliminary data.</text>
</comment>
<evidence type="ECO:0008006" key="3">
    <source>
        <dbReference type="Google" id="ProtNLM"/>
    </source>
</evidence>
<organism evidence="1 2">
    <name type="scientific">Cryobacterium zongtaii</name>
    <dbReference type="NCBI Taxonomy" id="1259217"/>
    <lineage>
        <taxon>Bacteria</taxon>
        <taxon>Bacillati</taxon>
        <taxon>Actinomycetota</taxon>
        <taxon>Actinomycetes</taxon>
        <taxon>Micrococcales</taxon>
        <taxon>Microbacteriaceae</taxon>
        <taxon>Cryobacterium</taxon>
    </lineage>
</organism>
<gene>
    <name evidence="1" type="ORF">C3B61_15375</name>
</gene>
<keyword evidence="2" id="KW-1185">Reference proteome</keyword>
<dbReference type="Proteomes" id="UP000237340">
    <property type="component" value="Unassembled WGS sequence"/>
</dbReference>
<dbReference type="RefSeq" id="WP_103461458.1">
    <property type="nucleotide sequence ID" value="NZ_PPXD01000026.1"/>
</dbReference>
<dbReference type="EMBL" id="PPXD01000026">
    <property type="protein sequence ID" value="POH62266.1"/>
    <property type="molecule type" value="Genomic_DNA"/>
</dbReference>
<reference evidence="1 2" key="1">
    <citation type="submission" date="2018-01" db="EMBL/GenBank/DDBJ databases">
        <title>Cryobacterium sp. nov., from glaciers in China.</title>
        <authorList>
            <person name="Liu Q."/>
            <person name="Xin Y.-H."/>
        </authorList>
    </citation>
    <scope>NUCLEOTIDE SEQUENCE [LARGE SCALE GENOMIC DNA]</scope>
    <source>
        <strain evidence="1 2">TMN-42</strain>
    </source>
</reference>
<sequence>MPDAQPARTEWSQRAVRVFASQTNLLVASSRVLVVGAGPLAAELAFSLGIMGARVAVTSTDAAALPSFASHGHDTYPARTDGVRIPAETDLVFATGEEQAPLRPGAIDVGDLDEGPPPHPLVIVDAAPAGETAAVDLAAFAAHPAVPARDRIRGFALTRDVFVLTISAVAVDRVVDSALSAVRS</sequence>
<dbReference type="AlphaFoldDB" id="A0A2S3Z9N6"/>
<evidence type="ECO:0000313" key="2">
    <source>
        <dbReference type="Proteomes" id="UP000237340"/>
    </source>
</evidence>
<name>A0A2S3Z9N6_9MICO</name>
<dbReference type="SUPFAM" id="SSF51735">
    <property type="entry name" value="NAD(P)-binding Rossmann-fold domains"/>
    <property type="match status" value="1"/>
</dbReference>
<accession>A0A2S3Z9N6</accession>
<protein>
    <recommendedName>
        <fullName evidence="3">XdhC Rossmann domain-containing protein</fullName>
    </recommendedName>
</protein>
<dbReference type="Gene3D" id="3.40.50.720">
    <property type="entry name" value="NAD(P)-binding Rossmann-like Domain"/>
    <property type="match status" value="1"/>
</dbReference>
<proteinExistence type="predicted"/>
<dbReference type="InterPro" id="IPR036291">
    <property type="entry name" value="NAD(P)-bd_dom_sf"/>
</dbReference>
<evidence type="ECO:0000313" key="1">
    <source>
        <dbReference type="EMBL" id="POH62266.1"/>
    </source>
</evidence>